<keyword evidence="1" id="KW-1133">Transmembrane helix</keyword>
<evidence type="ECO:0000313" key="2">
    <source>
        <dbReference type="EMBL" id="QHQ36981.1"/>
    </source>
</evidence>
<organism evidence="2 3">
    <name type="scientific">Algicella marina</name>
    <dbReference type="NCBI Taxonomy" id="2683284"/>
    <lineage>
        <taxon>Bacteria</taxon>
        <taxon>Pseudomonadati</taxon>
        <taxon>Pseudomonadota</taxon>
        <taxon>Alphaproteobacteria</taxon>
        <taxon>Rhodobacterales</taxon>
        <taxon>Paracoccaceae</taxon>
        <taxon>Algicella</taxon>
    </lineage>
</organism>
<dbReference type="RefSeq" id="WP_161863523.1">
    <property type="nucleotide sequence ID" value="NZ_CP046620.1"/>
</dbReference>
<keyword evidence="1" id="KW-0472">Membrane</keyword>
<name>A0A6P1T5D0_9RHOB</name>
<keyword evidence="1" id="KW-0812">Transmembrane</keyword>
<reference evidence="2 3" key="1">
    <citation type="submission" date="2019-12" db="EMBL/GenBank/DDBJ databases">
        <title>Complete genome sequence of Algicella marina strain 9Alg 56(T) isolated from the red alga Tichocarpus crinitus.</title>
        <authorList>
            <person name="Kim S.-G."/>
            <person name="Nedashkovskaya O.I."/>
        </authorList>
    </citation>
    <scope>NUCLEOTIDE SEQUENCE [LARGE SCALE GENOMIC DNA]</scope>
    <source>
        <strain evidence="2 3">9Alg 56</strain>
    </source>
</reference>
<sequence>MNLLWLLRMKRWVQNPPSAGRVKLVLAVLACVFVLYGIELMFGWPEWLTPEFGGRRRMPGMAQ</sequence>
<dbReference type="EMBL" id="CP046620">
    <property type="protein sequence ID" value="QHQ36981.1"/>
    <property type="molecule type" value="Genomic_DNA"/>
</dbReference>
<feature type="transmembrane region" description="Helical" evidence="1">
    <location>
        <begin position="21"/>
        <end position="44"/>
    </location>
</feature>
<keyword evidence="3" id="KW-1185">Reference proteome</keyword>
<dbReference type="Proteomes" id="UP000464495">
    <property type="component" value="Chromosome"/>
</dbReference>
<evidence type="ECO:0000313" key="3">
    <source>
        <dbReference type="Proteomes" id="UP000464495"/>
    </source>
</evidence>
<gene>
    <name evidence="2" type="ORF">GO499_18240</name>
</gene>
<dbReference type="KEGG" id="amaq:GO499_18240"/>
<accession>A0A6P1T5D0</accession>
<protein>
    <submittedName>
        <fullName evidence="2">Uncharacterized protein</fullName>
    </submittedName>
</protein>
<evidence type="ECO:0000256" key="1">
    <source>
        <dbReference type="SAM" id="Phobius"/>
    </source>
</evidence>
<proteinExistence type="predicted"/>
<dbReference type="AlphaFoldDB" id="A0A6P1T5D0"/>